<dbReference type="InterPro" id="IPR036390">
    <property type="entry name" value="WH_DNA-bd_sf"/>
</dbReference>
<dbReference type="InterPro" id="IPR005471">
    <property type="entry name" value="Tscrpt_reg_IclR_N"/>
</dbReference>
<dbReference type="Gene3D" id="3.30.450.40">
    <property type="match status" value="1"/>
</dbReference>
<dbReference type="PANTHER" id="PTHR30136:SF24">
    <property type="entry name" value="HTH-TYPE TRANSCRIPTIONAL REPRESSOR ALLR"/>
    <property type="match status" value="1"/>
</dbReference>
<name>A0ABX1BAL8_9ACTN</name>
<dbReference type="InterPro" id="IPR029016">
    <property type="entry name" value="GAF-like_dom_sf"/>
</dbReference>
<evidence type="ECO:0000259" key="5">
    <source>
        <dbReference type="PROSITE" id="PS51078"/>
    </source>
</evidence>
<feature type="domain" description="HTH iclR-type" evidence="4">
    <location>
        <begin position="10"/>
        <end position="70"/>
    </location>
</feature>
<dbReference type="Pfam" id="PF01614">
    <property type="entry name" value="IclR_C"/>
    <property type="match status" value="1"/>
</dbReference>
<dbReference type="EMBL" id="JAATEP010000032">
    <property type="protein sequence ID" value="NJP94838.1"/>
    <property type="molecule type" value="Genomic_DNA"/>
</dbReference>
<comment type="caution">
    <text evidence="6">The sequence shown here is derived from an EMBL/GenBank/DDBJ whole genome shotgun (WGS) entry which is preliminary data.</text>
</comment>
<evidence type="ECO:0000256" key="3">
    <source>
        <dbReference type="ARBA" id="ARBA00023163"/>
    </source>
</evidence>
<gene>
    <name evidence="6" type="ORF">HCN51_36305</name>
</gene>
<dbReference type="InterPro" id="IPR014757">
    <property type="entry name" value="Tscrpt_reg_IclR_C"/>
</dbReference>
<protein>
    <submittedName>
        <fullName evidence="6">IclR family transcriptional regulator</fullName>
    </submittedName>
</protein>
<evidence type="ECO:0000313" key="7">
    <source>
        <dbReference type="Proteomes" id="UP000696294"/>
    </source>
</evidence>
<dbReference type="SUPFAM" id="SSF55781">
    <property type="entry name" value="GAF domain-like"/>
    <property type="match status" value="1"/>
</dbReference>
<dbReference type="SUPFAM" id="SSF46785">
    <property type="entry name" value="Winged helix' DNA-binding domain"/>
    <property type="match status" value="1"/>
</dbReference>
<sequence>MGKTPPMYPTNALDRGLRLIQLVRDEGGIRVKEAARELGIATSSAHRLLQALVYRDFLVQDETHAYVPGPAMSAGAAGLSWSRDLRRIATPHMIRLSRRVGNSINLAVHAQHDIRVLSSATVPGGTHDWRGSILPAHRTAGGKAILSALPDPALERLYLGVDHSAGVSTAEFDRLMNGVTWTRSTGWSISKGECEKTITAVGTPIQHRSGRTLGAMTITTHGPASLVGPGLDRTLRHLQHARARIEADLDELLGSAVSVT</sequence>
<accession>A0ABX1BAL8</accession>
<dbReference type="Gene3D" id="1.10.10.10">
    <property type="entry name" value="Winged helix-like DNA-binding domain superfamily/Winged helix DNA-binding domain"/>
    <property type="match status" value="1"/>
</dbReference>
<keyword evidence="2" id="KW-0238">DNA-binding</keyword>
<dbReference type="SMART" id="SM00346">
    <property type="entry name" value="HTH_ICLR"/>
    <property type="match status" value="1"/>
</dbReference>
<dbReference type="Proteomes" id="UP000696294">
    <property type="component" value="Unassembled WGS sequence"/>
</dbReference>
<dbReference type="InterPro" id="IPR036388">
    <property type="entry name" value="WH-like_DNA-bd_sf"/>
</dbReference>
<organism evidence="6 7">
    <name type="scientific">Nonomuraea composti</name>
    <dbReference type="NCBI Taxonomy" id="2720023"/>
    <lineage>
        <taxon>Bacteria</taxon>
        <taxon>Bacillati</taxon>
        <taxon>Actinomycetota</taxon>
        <taxon>Actinomycetes</taxon>
        <taxon>Streptosporangiales</taxon>
        <taxon>Streptosporangiaceae</taxon>
        <taxon>Nonomuraea</taxon>
    </lineage>
</organism>
<feature type="domain" description="IclR-ED" evidence="5">
    <location>
        <begin position="70"/>
        <end position="251"/>
    </location>
</feature>
<proteinExistence type="predicted"/>
<evidence type="ECO:0000256" key="1">
    <source>
        <dbReference type="ARBA" id="ARBA00023015"/>
    </source>
</evidence>
<dbReference type="PROSITE" id="PS51077">
    <property type="entry name" value="HTH_ICLR"/>
    <property type="match status" value="1"/>
</dbReference>
<reference evidence="6 7" key="1">
    <citation type="submission" date="2020-03" db="EMBL/GenBank/DDBJ databases">
        <title>WGS of actinomycetes isolated from Thailand.</title>
        <authorList>
            <person name="Thawai C."/>
        </authorList>
    </citation>
    <scope>NUCLEOTIDE SEQUENCE [LARGE SCALE GENOMIC DNA]</scope>
    <source>
        <strain evidence="6 7">FMUSA5-5</strain>
    </source>
</reference>
<keyword evidence="3" id="KW-0804">Transcription</keyword>
<dbReference type="PROSITE" id="PS51078">
    <property type="entry name" value="ICLR_ED"/>
    <property type="match status" value="1"/>
</dbReference>
<dbReference type="Pfam" id="PF09339">
    <property type="entry name" value="HTH_IclR"/>
    <property type="match status" value="1"/>
</dbReference>
<evidence type="ECO:0000313" key="6">
    <source>
        <dbReference type="EMBL" id="NJP94838.1"/>
    </source>
</evidence>
<dbReference type="PANTHER" id="PTHR30136">
    <property type="entry name" value="HELIX-TURN-HELIX TRANSCRIPTIONAL REGULATOR, ICLR FAMILY"/>
    <property type="match status" value="1"/>
</dbReference>
<evidence type="ECO:0000256" key="2">
    <source>
        <dbReference type="ARBA" id="ARBA00023125"/>
    </source>
</evidence>
<dbReference type="RefSeq" id="WP_168016015.1">
    <property type="nucleotide sequence ID" value="NZ_JAATEP010000032.1"/>
</dbReference>
<keyword evidence="7" id="KW-1185">Reference proteome</keyword>
<dbReference type="InterPro" id="IPR050707">
    <property type="entry name" value="HTH_MetabolicPath_Reg"/>
</dbReference>
<evidence type="ECO:0000259" key="4">
    <source>
        <dbReference type="PROSITE" id="PS51077"/>
    </source>
</evidence>
<keyword evidence="1" id="KW-0805">Transcription regulation</keyword>